<dbReference type="SUPFAM" id="SSF69349">
    <property type="entry name" value="Phage fibre proteins"/>
    <property type="match status" value="2"/>
</dbReference>
<dbReference type="InterPro" id="IPR006531">
    <property type="entry name" value="Gp5/Vgr_OB"/>
</dbReference>
<feature type="region of interest" description="Disordered" evidence="4">
    <location>
        <begin position="631"/>
        <end position="657"/>
    </location>
</feature>
<dbReference type="SUPFAM" id="SSF69279">
    <property type="entry name" value="Phage tail proteins"/>
    <property type="match status" value="2"/>
</dbReference>
<dbReference type="Proteomes" id="UP000003374">
    <property type="component" value="Unassembled WGS sequence"/>
</dbReference>
<dbReference type="InterPro" id="IPR017847">
    <property type="entry name" value="T6SS_RhsGE_Vgr_subset"/>
</dbReference>
<dbReference type="HOGENOM" id="CLU_004121_3_0_6"/>
<dbReference type="Gene3D" id="3.55.50.10">
    <property type="entry name" value="Baseplate protein-like domains"/>
    <property type="match status" value="1"/>
</dbReference>
<dbReference type="SUPFAM" id="SSF69255">
    <property type="entry name" value="gp5 N-terminal domain-like"/>
    <property type="match status" value="1"/>
</dbReference>
<protein>
    <submittedName>
        <fullName evidence="7">Rhs-family protein</fullName>
    </submittedName>
</protein>
<dbReference type="RefSeq" id="WP_005002899.1">
    <property type="nucleotide sequence ID" value="NZ_CH672427.1"/>
</dbReference>
<dbReference type="Pfam" id="PF04717">
    <property type="entry name" value="Phage_base_V"/>
    <property type="match status" value="1"/>
</dbReference>
<dbReference type="PANTHER" id="PTHR32305:SF15">
    <property type="entry name" value="PROTEIN RHSA-RELATED"/>
    <property type="match status" value="1"/>
</dbReference>
<dbReference type="Pfam" id="PF22178">
    <property type="entry name" value="Gp5_trimer_C"/>
    <property type="match status" value="1"/>
</dbReference>
<evidence type="ECO:0000259" key="6">
    <source>
        <dbReference type="Pfam" id="PF22178"/>
    </source>
</evidence>
<sequence length="729" mass="80366">MSITERIFFQVQREISLATPLGEDVLGLRRLEASEELGRPFSYDLDLLSPDPEIRHQDLLGENVTIRLKRSDGGKRFFNGHIAQFILLGYEGQFAHYRATVVPWLWFLGRASDCRIFQEKSIPQIVTSVFREHGFTDFEEPLTESYEPLDYVVQYRETDLNFVSRLLEQEGIYYFFRHEDGKHTLVLCDSYSCHEASAGYEQIPFYPRGEGVVREQESLWDWRVSQEVQPGACALNDFDFKAPRKSLRAVCSKPQGHNLADFEVYDYPGGYLEAGNGERYARIRTEERQAGYELIRGEGNVRGLNVGALFELANYPRADQNREYLVVSASYEVESTPFESGAGVSAPVYCCRFTATDAGTPFRPRRVTPKPVVQGPQTAMVVGQAGEEIWTDKHGRVKLQFHWDRYGKADENSSCWVRVSQPWAGKNWGAVNIPRIGQEVIVECLEGDPDRPIVTGRVYNGGAMAPYDLPGQAMVSGVKSNSTPGGGGSNELSMDDSKGKERVYLHAQKDQAIAVENDESHTVGHDRSKNVSNDEQTFIGNDRSETVGSNENIIIGANRTESVGGDETVNIAGSRTRMVSRNETVTVALARTHSVGVNEMINVGGAQETNVGGGRTVIVGGAQSTNIGAHRDERVFGNHSESVGGSRSSSVGEDDSLAVDKDQSISVGKNLTIEAGEQVVIKTGKASITMQKDGTITIQGKDITVKGSGEINIKAGKNVVIKGQKVLQN</sequence>
<feature type="domain" description="Gp5/Type VI secretion system Vgr protein OB-fold" evidence="5">
    <location>
        <begin position="391"/>
        <end position="459"/>
    </location>
</feature>
<feature type="compositionally biased region" description="Low complexity" evidence="4">
    <location>
        <begin position="640"/>
        <end position="651"/>
    </location>
</feature>
<dbReference type="STRING" id="314278.NB231_12119"/>
<dbReference type="Pfam" id="PF05954">
    <property type="entry name" value="Phage_GPD"/>
    <property type="match status" value="1"/>
</dbReference>
<dbReference type="NCBIfam" id="TIGR03361">
    <property type="entry name" value="VI_Rhs_Vgr"/>
    <property type="match status" value="1"/>
</dbReference>
<proteinExistence type="inferred from homology"/>
<dbReference type="Gene3D" id="4.10.220.110">
    <property type="match status" value="1"/>
</dbReference>
<dbReference type="OrthoDB" id="9762420at2"/>
<evidence type="ECO:0000256" key="2">
    <source>
        <dbReference type="ARBA" id="ARBA00005558"/>
    </source>
</evidence>
<dbReference type="InterPro" id="IPR006533">
    <property type="entry name" value="T6SS_Vgr_RhsGE"/>
</dbReference>
<accession>A4BPI1</accession>
<dbReference type="InterPro" id="IPR054030">
    <property type="entry name" value="Gp5_Vgr_C"/>
</dbReference>
<dbReference type="EMBL" id="AAOF01000003">
    <property type="protein sequence ID" value="EAR22482.1"/>
    <property type="molecule type" value="Genomic_DNA"/>
</dbReference>
<evidence type="ECO:0000256" key="3">
    <source>
        <dbReference type="ARBA" id="ARBA00022525"/>
    </source>
</evidence>
<reference evidence="7 8" key="1">
    <citation type="submission" date="2006-02" db="EMBL/GenBank/DDBJ databases">
        <authorList>
            <person name="Waterbury J."/>
            <person name="Ferriera S."/>
            <person name="Johnson J."/>
            <person name="Kravitz S."/>
            <person name="Halpern A."/>
            <person name="Remington K."/>
            <person name="Beeson K."/>
            <person name="Tran B."/>
            <person name="Rogers Y.-H."/>
            <person name="Friedman R."/>
            <person name="Venter J.C."/>
        </authorList>
    </citation>
    <scope>NUCLEOTIDE SEQUENCE [LARGE SCALE GENOMIC DNA]</scope>
    <source>
        <strain evidence="7 8">Nb-231</strain>
    </source>
</reference>
<comment type="caution">
    <text evidence="7">The sequence shown here is derived from an EMBL/GenBank/DDBJ whole genome shotgun (WGS) entry which is preliminary data.</text>
</comment>
<comment type="similarity">
    <text evidence="2">Belongs to the VgrG protein family.</text>
</comment>
<dbReference type="PANTHER" id="PTHR32305">
    <property type="match status" value="1"/>
</dbReference>
<keyword evidence="3" id="KW-0964">Secreted</keyword>
<dbReference type="Gene3D" id="2.40.50.230">
    <property type="entry name" value="Gp5 N-terminal domain"/>
    <property type="match status" value="1"/>
</dbReference>
<name>A4BPI1_9GAMM</name>
<organism evidence="7 8">
    <name type="scientific">Nitrococcus mobilis Nb-231</name>
    <dbReference type="NCBI Taxonomy" id="314278"/>
    <lineage>
        <taxon>Bacteria</taxon>
        <taxon>Pseudomonadati</taxon>
        <taxon>Pseudomonadota</taxon>
        <taxon>Gammaproteobacteria</taxon>
        <taxon>Chromatiales</taxon>
        <taxon>Ectothiorhodospiraceae</taxon>
        <taxon>Nitrococcus</taxon>
    </lineage>
</organism>
<evidence type="ECO:0000313" key="7">
    <source>
        <dbReference type="EMBL" id="EAR22482.1"/>
    </source>
</evidence>
<dbReference type="InterPro" id="IPR037026">
    <property type="entry name" value="Vgr_OB-fold_dom_sf"/>
</dbReference>
<feature type="region of interest" description="Disordered" evidence="4">
    <location>
        <begin position="477"/>
        <end position="498"/>
    </location>
</feature>
<comment type="subcellular location">
    <subcellularLocation>
        <location evidence="1">Secreted</location>
    </subcellularLocation>
</comment>
<dbReference type="Gene3D" id="2.30.110.50">
    <property type="match status" value="1"/>
</dbReference>
<dbReference type="eggNOG" id="COG3501">
    <property type="taxonomic scope" value="Bacteria"/>
</dbReference>
<dbReference type="InterPro" id="IPR050708">
    <property type="entry name" value="T6SS_VgrG/RHS"/>
</dbReference>
<evidence type="ECO:0000259" key="5">
    <source>
        <dbReference type="Pfam" id="PF04717"/>
    </source>
</evidence>
<dbReference type="FunFam" id="3.55.50.10:FF:000001">
    <property type="entry name" value="Actin cross-linking toxin VgrG1"/>
    <property type="match status" value="1"/>
</dbReference>
<evidence type="ECO:0000256" key="4">
    <source>
        <dbReference type="SAM" id="MobiDB-lite"/>
    </source>
</evidence>
<dbReference type="GO" id="GO:0005576">
    <property type="term" value="C:extracellular region"/>
    <property type="evidence" value="ECO:0007669"/>
    <property type="project" value="UniProtKB-SubCell"/>
</dbReference>
<keyword evidence="8" id="KW-1185">Reference proteome</keyword>
<evidence type="ECO:0000256" key="1">
    <source>
        <dbReference type="ARBA" id="ARBA00004613"/>
    </source>
</evidence>
<gene>
    <name evidence="7" type="ORF">NB231_12119</name>
</gene>
<dbReference type="NCBIfam" id="TIGR01646">
    <property type="entry name" value="vgr_GE"/>
    <property type="match status" value="1"/>
</dbReference>
<feature type="domain" description="Gp5/Type VI secretion system Vgr C-terminal trimerisation" evidence="6">
    <location>
        <begin position="476"/>
        <end position="587"/>
    </location>
</feature>
<evidence type="ECO:0000313" key="8">
    <source>
        <dbReference type="Proteomes" id="UP000003374"/>
    </source>
</evidence>
<dbReference type="AlphaFoldDB" id="A4BPI1"/>